<protein>
    <submittedName>
        <fullName evidence="6">XK-related protein</fullName>
    </submittedName>
</protein>
<dbReference type="Pfam" id="PF25085">
    <property type="entry name" value="DUF7802"/>
    <property type="match status" value="1"/>
</dbReference>
<sequence>MKEALSSVPNDVRKRELTRKLKKAEAGPLKAYRSALLVNTNEVHLIFIKAKRHGSRYAYTWIGVYFLGLFVECTKFIGNGAEVIWYTQTSMTFMGMRTPLFLLCGVYHTLFYTSYVVVRRMRLKWWGEATTNGLFVLMLSFPLQVVGTKLLWWQWHDNDPRLRDTVYSVPLVMLAVNGMLATSFNLCLNFLRKRWLQEEYDWKKFVPELCCAISAALLAVCLTAVQYIVFFHVPHDLCRLHSLVPFVLLLCLYGGVTVNAAIINHRTHHHHHHHHHRKVEKGVAKQCDAWDELTAVFMMYFLLYMLLVVWSNPKDIVAEGIHQAIGPCGHTESLFSLLGPKLYREKYFCAAQQYQKQFDFHCIPSGKAPEMQDGFPLQYYPICGVDFQNRIHYIVLIWWVLSEALLQSGGAQEFGIWIIAREPGTYRRVRIHGSLEDKKGSLPAEKHMTHAGNGYQSPRNVKAADNTTPPEVRHRARQPAGSGKGSRLPTPTRLPVYTTKKHA</sequence>
<evidence type="ECO:0000313" key="6">
    <source>
        <dbReference type="WBParaSite" id="GPUH_0001681601-mRNA-1"/>
    </source>
</evidence>
<accession>A0A183E753</accession>
<dbReference type="OrthoDB" id="188749at2759"/>
<keyword evidence="2" id="KW-1133">Transmembrane helix</keyword>
<dbReference type="EMBL" id="UYRT01084245">
    <property type="protein sequence ID" value="VDN28562.1"/>
    <property type="molecule type" value="Genomic_DNA"/>
</dbReference>
<feature type="compositionally biased region" description="Polar residues" evidence="1">
    <location>
        <begin position="454"/>
        <end position="469"/>
    </location>
</feature>
<name>A0A183E753_9BILA</name>
<dbReference type="InterPro" id="IPR056704">
    <property type="entry name" value="DUF7802"/>
</dbReference>
<dbReference type="Proteomes" id="UP000271098">
    <property type="component" value="Unassembled WGS sequence"/>
</dbReference>
<evidence type="ECO:0000256" key="1">
    <source>
        <dbReference type="SAM" id="MobiDB-lite"/>
    </source>
</evidence>
<keyword evidence="2" id="KW-0812">Transmembrane</keyword>
<dbReference type="WBParaSite" id="GPUH_0001681601-mRNA-1">
    <property type="protein sequence ID" value="GPUH_0001681601-mRNA-1"/>
    <property type="gene ID" value="GPUH_0001681601"/>
</dbReference>
<keyword evidence="5" id="KW-1185">Reference proteome</keyword>
<feature type="transmembrane region" description="Helical" evidence="2">
    <location>
        <begin position="98"/>
        <end position="118"/>
    </location>
</feature>
<proteinExistence type="predicted"/>
<feature type="transmembrane region" description="Helical" evidence="2">
    <location>
        <begin position="57"/>
        <end position="78"/>
    </location>
</feature>
<feature type="transmembrane region" description="Helical" evidence="2">
    <location>
        <begin position="293"/>
        <end position="311"/>
    </location>
</feature>
<feature type="transmembrane region" description="Helical" evidence="2">
    <location>
        <begin position="243"/>
        <end position="263"/>
    </location>
</feature>
<evidence type="ECO:0000256" key="2">
    <source>
        <dbReference type="SAM" id="Phobius"/>
    </source>
</evidence>
<evidence type="ECO:0000313" key="5">
    <source>
        <dbReference type="Proteomes" id="UP000271098"/>
    </source>
</evidence>
<feature type="transmembrane region" description="Helical" evidence="2">
    <location>
        <begin position="130"/>
        <end position="155"/>
    </location>
</feature>
<feature type="compositionally biased region" description="Basic and acidic residues" evidence="1">
    <location>
        <begin position="437"/>
        <end position="448"/>
    </location>
</feature>
<evidence type="ECO:0000313" key="4">
    <source>
        <dbReference type="EMBL" id="VDN28562.1"/>
    </source>
</evidence>
<dbReference type="PANTHER" id="PTHR35982:SF1">
    <property type="entry name" value="SPIROCYCLASE, AVEC FAMILY"/>
    <property type="match status" value="1"/>
</dbReference>
<dbReference type="AlphaFoldDB" id="A0A183E753"/>
<organism evidence="6">
    <name type="scientific">Gongylonema pulchrum</name>
    <dbReference type="NCBI Taxonomy" id="637853"/>
    <lineage>
        <taxon>Eukaryota</taxon>
        <taxon>Metazoa</taxon>
        <taxon>Ecdysozoa</taxon>
        <taxon>Nematoda</taxon>
        <taxon>Chromadorea</taxon>
        <taxon>Rhabditida</taxon>
        <taxon>Spirurina</taxon>
        <taxon>Spiruromorpha</taxon>
        <taxon>Spiruroidea</taxon>
        <taxon>Gongylonematidae</taxon>
        <taxon>Gongylonema</taxon>
    </lineage>
</organism>
<reference evidence="6" key="1">
    <citation type="submission" date="2016-06" db="UniProtKB">
        <authorList>
            <consortium name="WormBaseParasite"/>
        </authorList>
    </citation>
    <scope>IDENTIFICATION</scope>
</reference>
<dbReference type="PANTHER" id="PTHR35982">
    <property type="entry name" value="AGAP005361-PA"/>
    <property type="match status" value="1"/>
</dbReference>
<gene>
    <name evidence="4" type="ORF">GPUH_LOCUS16794</name>
</gene>
<keyword evidence="2" id="KW-0472">Membrane</keyword>
<feature type="domain" description="DUF7802" evidence="3">
    <location>
        <begin position="44"/>
        <end position="400"/>
    </location>
</feature>
<evidence type="ECO:0000259" key="3">
    <source>
        <dbReference type="Pfam" id="PF25085"/>
    </source>
</evidence>
<feature type="region of interest" description="Disordered" evidence="1">
    <location>
        <begin position="437"/>
        <end position="503"/>
    </location>
</feature>
<feature type="transmembrane region" description="Helical" evidence="2">
    <location>
        <begin position="209"/>
        <end position="231"/>
    </location>
</feature>
<reference evidence="4 5" key="2">
    <citation type="submission" date="2018-11" db="EMBL/GenBank/DDBJ databases">
        <authorList>
            <consortium name="Pathogen Informatics"/>
        </authorList>
    </citation>
    <scope>NUCLEOTIDE SEQUENCE [LARGE SCALE GENOMIC DNA]</scope>
</reference>
<feature type="transmembrane region" description="Helical" evidence="2">
    <location>
        <begin position="167"/>
        <end position="188"/>
    </location>
</feature>